<keyword evidence="2" id="KW-1003">Cell membrane</keyword>
<feature type="transmembrane region" description="Helical" evidence="9">
    <location>
        <begin position="305"/>
        <end position="322"/>
    </location>
</feature>
<dbReference type="InterPro" id="IPR007267">
    <property type="entry name" value="GtrA_DPMS_TM"/>
</dbReference>
<feature type="transmembrane region" description="Helical" evidence="9">
    <location>
        <begin position="188"/>
        <end position="208"/>
    </location>
</feature>
<evidence type="ECO:0000256" key="1">
    <source>
        <dbReference type="ARBA" id="ARBA00004651"/>
    </source>
</evidence>
<dbReference type="InterPro" id="IPR050297">
    <property type="entry name" value="LipidA_mod_glycosyltrf_83"/>
</dbReference>
<keyword evidence="7 9" id="KW-0472">Membrane</keyword>
<feature type="domain" description="Glycosyltransferase RgtA/B/C/D-like" evidence="11">
    <location>
        <begin position="230"/>
        <end position="390"/>
    </location>
</feature>
<dbReference type="GO" id="GO:0005886">
    <property type="term" value="C:plasma membrane"/>
    <property type="evidence" value="ECO:0007669"/>
    <property type="project" value="UniProtKB-SubCell"/>
</dbReference>
<dbReference type="Proteomes" id="UP000198889">
    <property type="component" value="Unassembled WGS sequence"/>
</dbReference>
<dbReference type="Pfam" id="PF13231">
    <property type="entry name" value="PMT_2"/>
    <property type="match status" value="1"/>
</dbReference>
<dbReference type="GO" id="GO:0016763">
    <property type="term" value="F:pentosyltransferase activity"/>
    <property type="evidence" value="ECO:0007669"/>
    <property type="project" value="TreeGrafter"/>
</dbReference>
<feature type="transmembrane region" description="Helical" evidence="9">
    <location>
        <begin position="467"/>
        <end position="487"/>
    </location>
</feature>
<feature type="transmembrane region" description="Helical" evidence="9">
    <location>
        <begin position="40"/>
        <end position="61"/>
    </location>
</feature>
<evidence type="ECO:0000256" key="7">
    <source>
        <dbReference type="ARBA" id="ARBA00023136"/>
    </source>
</evidence>
<evidence type="ECO:0000259" key="11">
    <source>
        <dbReference type="Pfam" id="PF13231"/>
    </source>
</evidence>
<organism evidence="12 13">
    <name type="scientific">Ancylobacter rudongensis</name>
    <dbReference type="NCBI Taxonomy" id="177413"/>
    <lineage>
        <taxon>Bacteria</taxon>
        <taxon>Pseudomonadati</taxon>
        <taxon>Pseudomonadota</taxon>
        <taxon>Alphaproteobacteria</taxon>
        <taxon>Hyphomicrobiales</taxon>
        <taxon>Xanthobacteraceae</taxon>
        <taxon>Ancylobacter</taxon>
    </lineage>
</organism>
<feature type="domain" description="GtrA/DPMS transmembrane" evidence="10">
    <location>
        <begin position="57"/>
        <end position="173"/>
    </location>
</feature>
<evidence type="ECO:0000256" key="2">
    <source>
        <dbReference type="ARBA" id="ARBA00022475"/>
    </source>
</evidence>
<evidence type="ECO:0000256" key="6">
    <source>
        <dbReference type="ARBA" id="ARBA00022989"/>
    </source>
</evidence>
<keyword evidence="5 9" id="KW-0812">Transmembrane</keyword>
<keyword evidence="6 9" id="KW-1133">Transmembrane helix</keyword>
<dbReference type="STRING" id="177413.SAMN05660859_2593"/>
<feature type="transmembrane region" description="Helical" evidence="9">
    <location>
        <begin position="255"/>
        <end position="273"/>
    </location>
</feature>
<feature type="transmembrane region" description="Helical" evidence="9">
    <location>
        <begin position="153"/>
        <end position="176"/>
    </location>
</feature>
<feature type="transmembrane region" description="Helical" evidence="9">
    <location>
        <begin position="329"/>
        <end position="354"/>
    </location>
</feature>
<comment type="subcellular location">
    <subcellularLocation>
        <location evidence="1">Cell membrane</location>
        <topology evidence="1">Multi-pass membrane protein</topology>
    </subcellularLocation>
</comment>
<feature type="transmembrane region" description="Helical" evidence="9">
    <location>
        <begin position="73"/>
        <end position="99"/>
    </location>
</feature>
<dbReference type="EMBL" id="FMTP01000003">
    <property type="protein sequence ID" value="SCW73620.1"/>
    <property type="molecule type" value="Genomic_DNA"/>
</dbReference>
<evidence type="ECO:0000256" key="9">
    <source>
        <dbReference type="SAM" id="Phobius"/>
    </source>
</evidence>
<evidence type="ECO:0000256" key="3">
    <source>
        <dbReference type="ARBA" id="ARBA00022676"/>
    </source>
</evidence>
<keyword evidence="13" id="KW-1185">Reference proteome</keyword>
<dbReference type="PANTHER" id="PTHR33908:SF11">
    <property type="entry name" value="MEMBRANE PROTEIN"/>
    <property type="match status" value="1"/>
</dbReference>
<dbReference type="PANTHER" id="PTHR33908">
    <property type="entry name" value="MANNOSYLTRANSFERASE YKCB-RELATED"/>
    <property type="match status" value="1"/>
</dbReference>
<feature type="transmembrane region" description="Helical" evidence="9">
    <location>
        <begin position="527"/>
        <end position="547"/>
    </location>
</feature>
<name>A0A1G4SWS3_9HYPH</name>
<feature type="transmembrane region" description="Helical" evidence="9">
    <location>
        <begin position="418"/>
        <end position="440"/>
    </location>
</feature>
<evidence type="ECO:0000259" key="10">
    <source>
        <dbReference type="Pfam" id="PF04138"/>
    </source>
</evidence>
<evidence type="ECO:0000313" key="13">
    <source>
        <dbReference type="Proteomes" id="UP000198889"/>
    </source>
</evidence>
<protein>
    <submittedName>
        <fullName evidence="12">Dolichol-phosphate mannosyltransferase</fullName>
    </submittedName>
</protein>
<keyword evidence="3 12" id="KW-0328">Glycosyltransferase</keyword>
<reference evidence="13" key="1">
    <citation type="submission" date="2016-10" db="EMBL/GenBank/DDBJ databases">
        <authorList>
            <person name="Varghese N."/>
            <person name="Submissions S."/>
        </authorList>
    </citation>
    <scope>NUCLEOTIDE SEQUENCE [LARGE SCALE GENOMIC DNA]</scope>
    <source>
        <strain evidence="13">CGMCC 1.1761</strain>
    </source>
</reference>
<dbReference type="InterPro" id="IPR038731">
    <property type="entry name" value="RgtA/B/C-like"/>
</dbReference>
<proteinExistence type="predicted"/>
<feature type="region of interest" description="Disordered" evidence="8">
    <location>
        <begin position="1"/>
        <end position="24"/>
    </location>
</feature>
<keyword evidence="4 12" id="KW-0808">Transferase</keyword>
<dbReference type="GO" id="GO:0009103">
    <property type="term" value="P:lipopolysaccharide biosynthetic process"/>
    <property type="evidence" value="ECO:0007669"/>
    <property type="project" value="UniProtKB-ARBA"/>
</dbReference>
<gene>
    <name evidence="12" type="ORF">SAMN05660859_2593</name>
</gene>
<evidence type="ECO:0000256" key="8">
    <source>
        <dbReference type="SAM" id="MobiDB-lite"/>
    </source>
</evidence>
<feature type="transmembrane region" description="Helical" evidence="9">
    <location>
        <begin position="120"/>
        <end position="147"/>
    </location>
</feature>
<feature type="transmembrane region" description="Helical" evidence="9">
    <location>
        <begin position="280"/>
        <end position="299"/>
    </location>
</feature>
<sequence>MGGSGHRSTWCGRPPHANAAGTPGHSDIVAPRLAAYRRRLGLMAGGTLPAGHIGRVAIVGLTGMAVDFLAFQAFFLLGAGLNSAQILSFGLATLFNAALNARWAFAAEDGKPLPRSGDHIARLLVVALLALSLRGGVLACATGLLGLPAPSAILFAIGAAAVVSTGGAAFFVFPSVRSPATGAARWRVAAIGIVGYSVALRLMFLGTAELLPQEAYYWNYAQHLDIGYLDHPPMVAWLIWAGTALFGNNEFGVRIAAWLCWGVTAFFSFGLAGRLFGRQAAFVCVLLVAALPFYFGTGLVMTPDAPLTACWAGALFFMEGALRGGQRRAWWGVGICIGLGLLSKYTIALLGPAALLFMLLDARARVWFRRPEPYLAAALALVLFAPVIVWNVENGLASFAFQSTRRIEGAFRFSLPELLLGVAGLLTPTGLVAAFAALWLRERGVRPQAPGLSPGAIRDQSDLPGPWLFVGLFTLVPLAVFVAYSLFHMARLNWTGPLWLAVLPAIAAGLLAPTDHAGALQRHLHRAFMPTLAISLIVYGLGLNYLVAGLPGLGHVADVPALPVAWRAFGGEAAAIADEVRTATGEAPLLIGLDTYNIASELAFYATDNGAAPGVSVGRGVLDQPSLMYGYWYSADTLRGRPAILFAFTRRQIDNPLLDAHLSDSGEVGQRDLVQNGRVEGHFYYRVGRLRAQPDSAGAAQATVIPQTESAIRSN</sequence>
<evidence type="ECO:0000256" key="5">
    <source>
        <dbReference type="ARBA" id="ARBA00022692"/>
    </source>
</evidence>
<feature type="transmembrane region" description="Helical" evidence="9">
    <location>
        <begin position="494"/>
        <end position="512"/>
    </location>
</feature>
<accession>A0A1G4SWS3</accession>
<feature type="transmembrane region" description="Helical" evidence="9">
    <location>
        <begin position="374"/>
        <end position="397"/>
    </location>
</feature>
<dbReference type="Pfam" id="PF04138">
    <property type="entry name" value="GtrA_DPMS_TM"/>
    <property type="match status" value="1"/>
</dbReference>
<evidence type="ECO:0000313" key="12">
    <source>
        <dbReference type="EMBL" id="SCW73620.1"/>
    </source>
</evidence>
<dbReference type="AlphaFoldDB" id="A0A1G4SWS3"/>
<evidence type="ECO:0000256" key="4">
    <source>
        <dbReference type="ARBA" id="ARBA00022679"/>
    </source>
</evidence>